<name>A0AAD4GVS7_ASPNN</name>
<feature type="chain" id="PRO_5042213488" description="Alpha/beta hydrolase" evidence="1">
    <location>
        <begin position="23"/>
        <end position="279"/>
    </location>
</feature>
<dbReference type="PANTHER" id="PTHR33428:SF14">
    <property type="entry name" value="CARBOXYLESTERASE TYPE B DOMAIN-CONTAINING PROTEIN"/>
    <property type="match status" value="1"/>
</dbReference>
<dbReference type="SUPFAM" id="SSF53474">
    <property type="entry name" value="alpha/beta-Hydrolases"/>
    <property type="match status" value="1"/>
</dbReference>
<keyword evidence="3" id="KW-1185">Reference proteome</keyword>
<sequence>MKWTSVLSILAIIIGNTNVAMGQGSGPYPASWFEEPSLANHTIYMPESPPDNMSLPVLVWGNGACENNGIRFMNLLTNIASYGFIVLASGPPEGTGSTNVQMLRDSVSWALESAGSEGKYLTVDASKIAVAGQSCGGLEAYHLRDDDRVSFLGIFNSGFLPQDPGGGLGVSVPWEDPTTIEEVHKPVFYFLGGPSDIAYTNGRDDYEGLTGVPKWMGNYPVGHFGTYSEPDGGAFGVAAVHWLLWTLSKRMDGAEFFTDGGAEAAGWETESHGLESLLQ</sequence>
<keyword evidence="1" id="KW-0732">Signal</keyword>
<organism evidence="2 3">
    <name type="scientific">Aspergillus nanangensis</name>
    <dbReference type="NCBI Taxonomy" id="2582783"/>
    <lineage>
        <taxon>Eukaryota</taxon>
        <taxon>Fungi</taxon>
        <taxon>Dikarya</taxon>
        <taxon>Ascomycota</taxon>
        <taxon>Pezizomycotina</taxon>
        <taxon>Eurotiomycetes</taxon>
        <taxon>Eurotiomycetidae</taxon>
        <taxon>Eurotiales</taxon>
        <taxon>Aspergillaceae</taxon>
        <taxon>Aspergillus</taxon>
        <taxon>Aspergillus subgen. Circumdati</taxon>
    </lineage>
</organism>
<reference evidence="2" key="1">
    <citation type="journal article" date="2019" name="Beilstein J. Org. Chem.">
        <title>Nanangenines: drimane sesquiterpenoids as the dominant metabolite cohort of a novel Australian fungus, Aspergillus nanangensis.</title>
        <authorList>
            <person name="Lacey H.J."/>
            <person name="Gilchrist C.L.M."/>
            <person name="Crombie A."/>
            <person name="Kalaitzis J.A."/>
            <person name="Vuong D."/>
            <person name="Rutledge P.J."/>
            <person name="Turner P."/>
            <person name="Pitt J.I."/>
            <person name="Lacey E."/>
            <person name="Chooi Y.H."/>
            <person name="Piggott A.M."/>
        </authorList>
    </citation>
    <scope>NUCLEOTIDE SEQUENCE</scope>
    <source>
        <strain evidence="2">MST-FP2251</strain>
    </source>
</reference>
<evidence type="ECO:0008006" key="4">
    <source>
        <dbReference type="Google" id="ProtNLM"/>
    </source>
</evidence>
<feature type="signal peptide" evidence="1">
    <location>
        <begin position="1"/>
        <end position="22"/>
    </location>
</feature>
<protein>
    <recommendedName>
        <fullName evidence="4">Alpha/beta hydrolase</fullName>
    </recommendedName>
</protein>
<dbReference type="Gene3D" id="3.40.50.1820">
    <property type="entry name" value="alpha/beta hydrolase"/>
    <property type="match status" value="1"/>
</dbReference>
<evidence type="ECO:0000256" key="1">
    <source>
        <dbReference type="SAM" id="SignalP"/>
    </source>
</evidence>
<proteinExistence type="predicted"/>
<dbReference type="AlphaFoldDB" id="A0AAD4GVS7"/>
<evidence type="ECO:0000313" key="2">
    <source>
        <dbReference type="EMBL" id="KAF9891101.1"/>
    </source>
</evidence>
<dbReference type="InterPro" id="IPR029058">
    <property type="entry name" value="AB_hydrolase_fold"/>
</dbReference>
<dbReference type="EMBL" id="VCAU01000021">
    <property type="protein sequence ID" value="KAF9891101.1"/>
    <property type="molecule type" value="Genomic_DNA"/>
</dbReference>
<reference evidence="2" key="2">
    <citation type="submission" date="2020-02" db="EMBL/GenBank/DDBJ databases">
        <authorList>
            <person name="Gilchrist C.L.M."/>
            <person name="Chooi Y.-H."/>
        </authorList>
    </citation>
    <scope>NUCLEOTIDE SEQUENCE</scope>
    <source>
        <strain evidence="2">MST-FP2251</strain>
    </source>
</reference>
<dbReference type="PANTHER" id="PTHR33428">
    <property type="entry name" value="CHLOROPHYLLASE-2, CHLOROPLASTIC"/>
    <property type="match status" value="1"/>
</dbReference>
<dbReference type="Proteomes" id="UP001194746">
    <property type="component" value="Unassembled WGS sequence"/>
</dbReference>
<comment type="caution">
    <text evidence="2">The sequence shown here is derived from an EMBL/GenBank/DDBJ whole genome shotgun (WGS) entry which is preliminary data.</text>
</comment>
<gene>
    <name evidence="2" type="ORF">FE257_005037</name>
</gene>
<evidence type="ECO:0000313" key="3">
    <source>
        <dbReference type="Proteomes" id="UP001194746"/>
    </source>
</evidence>
<accession>A0AAD4GVS7</accession>